<dbReference type="PANTHER" id="PTHR22796">
    <property type="entry name" value="URG4-RELATED"/>
    <property type="match status" value="1"/>
</dbReference>
<dbReference type="InterPro" id="IPR002035">
    <property type="entry name" value="VWF_A"/>
</dbReference>
<evidence type="ECO:0000313" key="3">
    <source>
        <dbReference type="EMBL" id="KIJ08405.1"/>
    </source>
</evidence>
<reference evidence="4" key="2">
    <citation type="submission" date="2015-01" db="EMBL/GenBank/DDBJ databases">
        <title>Evolutionary Origins and Diversification of the Mycorrhizal Mutualists.</title>
        <authorList>
            <consortium name="DOE Joint Genome Institute"/>
            <consortium name="Mycorrhizal Genomics Consortium"/>
            <person name="Kohler A."/>
            <person name="Kuo A."/>
            <person name="Nagy L.G."/>
            <person name="Floudas D."/>
            <person name="Copeland A."/>
            <person name="Barry K.W."/>
            <person name="Cichocki N."/>
            <person name="Veneault-Fourrey C."/>
            <person name="LaButti K."/>
            <person name="Lindquist E.A."/>
            <person name="Lipzen A."/>
            <person name="Lundell T."/>
            <person name="Morin E."/>
            <person name="Murat C."/>
            <person name="Riley R."/>
            <person name="Ohm R."/>
            <person name="Sun H."/>
            <person name="Tunlid A."/>
            <person name="Henrissat B."/>
            <person name="Grigoriev I.V."/>
            <person name="Hibbett D.S."/>
            <person name="Martin F."/>
        </authorList>
    </citation>
    <scope>NUCLEOTIDE SEQUENCE [LARGE SCALE GENOMIC DNA]</scope>
    <source>
        <strain evidence="4">ATCC 200175</strain>
    </source>
</reference>
<dbReference type="InterPro" id="IPR015894">
    <property type="entry name" value="Guanylate-bd_N"/>
</dbReference>
<evidence type="ECO:0000256" key="1">
    <source>
        <dbReference type="SAM" id="MobiDB-lite"/>
    </source>
</evidence>
<dbReference type="Pfam" id="PF02263">
    <property type="entry name" value="GBP"/>
    <property type="match status" value="1"/>
</dbReference>
<dbReference type="Gene3D" id="3.40.50.410">
    <property type="entry name" value="von Willebrand factor, type A domain"/>
    <property type="match status" value="1"/>
</dbReference>
<dbReference type="CDD" id="cd00198">
    <property type="entry name" value="vWFA"/>
    <property type="match status" value="1"/>
</dbReference>
<dbReference type="InterPro" id="IPR036465">
    <property type="entry name" value="vWFA_dom_sf"/>
</dbReference>
<dbReference type="Proteomes" id="UP000053647">
    <property type="component" value="Unassembled WGS sequence"/>
</dbReference>
<dbReference type="GO" id="GO:0003924">
    <property type="term" value="F:GTPase activity"/>
    <property type="evidence" value="ECO:0007669"/>
    <property type="project" value="InterPro"/>
</dbReference>
<dbReference type="PANTHER" id="PTHR22796:SF1">
    <property type="entry name" value="VWFA DOMAIN-CONTAINING PROTEIN"/>
    <property type="match status" value="1"/>
</dbReference>
<feature type="region of interest" description="Disordered" evidence="1">
    <location>
        <begin position="1661"/>
        <end position="1682"/>
    </location>
</feature>
<keyword evidence="4" id="KW-1185">Reference proteome</keyword>
<dbReference type="HOGENOM" id="CLU_000401_0_0_1"/>
<dbReference type="EMBL" id="KN819628">
    <property type="protein sequence ID" value="KIJ08405.1"/>
    <property type="molecule type" value="Genomic_DNA"/>
</dbReference>
<dbReference type="GO" id="GO:0005525">
    <property type="term" value="F:GTP binding"/>
    <property type="evidence" value="ECO:0007669"/>
    <property type="project" value="InterPro"/>
</dbReference>
<sequence>MEVDDIIDIDPAHVRHVENSFMILTDLDETIPTDDLPSPGVEVESELSDLSYLNIDLSDDDIESVESVALEELAQQEVDGEMAEQPQSERDLCLSIPGMYRVLDLISERGTSGLVDKIIIAQDPLKAFVNAICPGAYASLTKVDFKALDKCGVKPVGIYGSKAEIARFLLSFGVVDDAMATMLVDPTADSSTAKSTLRSGLYIIRVSQTSDAIENIFVIYWPEESTWNDDASPPFRRNRVTFMRYLTKICDQVTALISEEHAKAIVWSDPVNDDNLTDEDEDEDDTDRLFTFEVAKTNEQEEGVSVRAGFKCTSDQIIIAEPHPESTTEPEFFKPRLVHGETRQGFMTARYLPGRRSVKGLHAYRMNSFQLQDALENESLQIAETIGPKLLHQLFRLGLGTRFPEEGDIWAKEMNVIKLAYKKQMEDQQKRLDDELTEGESRTELAMRVAIANAVFCDYPSLDHTLGFASLIDEEELKVMEYYYRLTKAHPRIAENLIEELRRYNCETISNADFRKLKERILMVLHISRKIENLTELQLAALVCPALKESKKNFQFALASILHEISVPVEASLPSKPTSVETRNAEKLLRDGSNESALLTDEDFISDLENISRTVPTLGEAVTDAKDMAQKHLGAIVEKVYKNLLKTTRRIQQEDCRSQAKVEADRRNDQDIRDLSASLIRNINLLSQSSTSPSLLRLKSIRHSDPRTYEITGRRESLKEATLLFTIYLMHLTTQDQHELQLDPTTVPNPRFKESHSFQLSLGFSVSHAQLLEGDRLLLALVDRNANLHLFLDHLNTIESSIERERGKMLHRDKIGEEFLLAFDESQRMLAVVGCEKLQLHVFVHDVGQGFIASGSTINLHSWYGEGAIIKKACFISGSEELLLVDSQALARVFSLTTMQFRPASMDLHHVPRSICSSPDSSCFLAAIPDGATTRITAYHWSTFGSNEGILLSIEDWAGEDDLVLTSLARRSAVHLMRLDLSSQACSSIALDITRKVTEFMFKQKAGPGGLSGDARFTAHNCVMDCHAEVWTRFPVLPAVQRATISSTNRCRRSVLFVTDRDHNQYPAHFADMVDTFERTSKKPTGDRLSTLCVSATTFEKFAANFSPGREWTASLFKAGEWVVDMLCLIPIHLALARDNRFMPLKDGVYSPEVEKSLLGADINRIVDSLSFGWYESIFQSYMADKPVRVVSSMGEQSVGKSFALNHLVDTSFAGSAMRTTEGVWMSVTPTKEALIVALDFEGMSGALVKRALSNSMLTGPGSYMADKPVRVVSSMGEQSVGKSFALNHLVDTSFAGSAMRTTEGVWMSVTPTKEALIVALDFEGVHSIERSAQEDTLLVLFNTAISNLVLFRNNFALSRDITGLFQSFQSSSAVLDPMANPALFQSTLVIIIKDVVDSDKAEIAREFSLKFQQIVEEEQDANFISRLHGGKLNIIPWPVIESRDFYKLFATLKRRLDQQVVTHNAAGEFLHLMKTLMAKLKANDWGALSQTMASHRAQLLLTLLPTALAFGLQAAEPEVEPLKNLDTDMSVNLPDTEARFFVANVEQLKNEDGEELLDALLAGWVDFDSRQFVPDAEWAEELSQYLEDLVDMRINHVRAWYSQVAKRLKCVKPIPPGQSQHEGSHDHSLDPDVVHYCQQRCASCQYFCTLPLGHSQQEHETRHGSMSNVRWSVDGPDEEGLEVEGRRFSTNDDGAPMMCNLVCQALGRHVHIDYCRAKNAIECRGNHEVQHIGRKLQPDADRPKDYLTHSLFWKRSGFKDPYSREEQANFAKCDSMCAGSEHAATAGKPAAPSYCMLPLFHAPLNSNSAQPNQGYITTDGHQFTCRNPVSIPQAFHVIFLIDRSASMRKNDIVPLQNSPVYWKISTRMDNRLGAVYSSLYSFWRARMATAGQGSLTHRDSYSIILHDQDTEIICKNDLTKSPDQLLDLLLPKAPKGGNSFDKALKAAKEFRRPPVIIFLSDGIASFSNGNVQKLFRQAAQNGKALSLHAILFGPKTTSGGLRRMITVALDEQSKTPTLASTPSSFHEALDTVKLAQTFLGIAESLRKPRGALIQ</sequence>
<proteinExistence type="predicted"/>
<evidence type="ECO:0000259" key="2">
    <source>
        <dbReference type="SMART" id="SM00327"/>
    </source>
</evidence>
<feature type="domain" description="VWFA" evidence="2">
    <location>
        <begin position="1835"/>
        <end position="2028"/>
    </location>
</feature>
<dbReference type="SUPFAM" id="SSF52540">
    <property type="entry name" value="P-loop containing nucleoside triphosphate hydrolases"/>
    <property type="match status" value="2"/>
</dbReference>
<dbReference type="SMART" id="SM00327">
    <property type="entry name" value="VWA"/>
    <property type="match status" value="1"/>
</dbReference>
<protein>
    <recommendedName>
        <fullName evidence="2">VWFA domain-containing protein</fullName>
    </recommendedName>
</protein>
<evidence type="ECO:0000313" key="4">
    <source>
        <dbReference type="Proteomes" id="UP000053647"/>
    </source>
</evidence>
<dbReference type="OrthoDB" id="2343366at2759"/>
<reference evidence="3 4" key="1">
    <citation type="submission" date="2014-06" db="EMBL/GenBank/DDBJ databases">
        <authorList>
            <consortium name="DOE Joint Genome Institute"/>
            <person name="Kuo A."/>
            <person name="Kohler A."/>
            <person name="Nagy L.G."/>
            <person name="Floudas D."/>
            <person name="Copeland A."/>
            <person name="Barry K.W."/>
            <person name="Cichocki N."/>
            <person name="Veneault-Fourrey C."/>
            <person name="LaButti K."/>
            <person name="Lindquist E.A."/>
            <person name="Lipzen A."/>
            <person name="Lundell T."/>
            <person name="Morin E."/>
            <person name="Murat C."/>
            <person name="Sun H."/>
            <person name="Tunlid A."/>
            <person name="Henrissat B."/>
            <person name="Grigoriev I.V."/>
            <person name="Hibbett D.S."/>
            <person name="Martin F."/>
            <person name="Nordberg H.P."/>
            <person name="Cantor M.N."/>
            <person name="Hua S.X."/>
        </authorList>
    </citation>
    <scope>NUCLEOTIDE SEQUENCE [LARGE SCALE GENOMIC DNA]</scope>
    <source>
        <strain evidence="3 4">ATCC 200175</strain>
    </source>
</reference>
<dbReference type="SUPFAM" id="SSF53300">
    <property type="entry name" value="vWA-like"/>
    <property type="match status" value="1"/>
</dbReference>
<name>A0A0C9SYV9_PAXIN</name>
<gene>
    <name evidence="3" type="ORF">PAXINDRAFT_18459</name>
</gene>
<accession>A0A0C9SYV9</accession>
<dbReference type="Gene3D" id="3.40.50.300">
    <property type="entry name" value="P-loop containing nucleotide triphosphate hydrolases"/>
    <property type="match status" value="2"/>
</dbReference>
<organism evidence="3 4">
    <name type="scientific">Paxillus involutus ATCC 200175</name>
    <dbReference type="NCBI Taxonomy" id="664439"/>
    <lineage>
        <taxon>Eukaryota</taxon>
        <taxon>Fungi</taxon>
        <taxon>Dikarya</taxon>
        <taxon>Basidiomycota</taxon>
        <taxon>Agaricomycotina</taxon>
        <taxon>Agaricomycetes</taxon>
        <taxon>Agaricomycetidae</taxon>
        <taxon>Boletales</taxon>
        <taxon>Paxilineae</taxon>
        <taxon>Paxillaceae</taxon>
        <taxon>Paxillus</taxon>
    </lineage>
</organism>
<dbReference type="InterPro" id="IPR027417">
    <property type="entry name" value="P-loop_NTPase"/>
</dbReference>